<feature type="compositionally biased region" description="Acidic residues" evidence="4">
    <location>
        <begin position="294"/>
        <end position="304"/>
    </location>
</feature>
<dbReference type="Gene3D" id="3.80.10.10">
    <property type="entry name" value="Ribonuclease Inhibitor"/>
    <property type="match status" value="2"/>
</dbReference>
<feature type="region of interest" description="Disordered" evidence="4">
    <location>
        <begin position="294"/>
        <end position="322"/>
    </location>
</feature>
<dbReference type="PhylomeDB" id="A0A0G4I2M1"/>
<keyword evidence="3" id="KW-0677">Repeat</keyword>
<dbReference type="GO" id="GO:0005096">
    <property type="term" value="F:GTPase activator activity"/>
    <property type="evidence" value="ECO:0007669"/>
    <property type="project" value="UniProtKB-KW"/>
</dbReference>
<dbReference type="SUPFAM" id="SSF52047">
    <property type="entry name" value="RNI-like"/>
    <property type="match status" value="2"/>
</dbReference>
<dbReference type="EMBL" id="CDMZ01004872">
    <property type="protein sequence ID" value="CEM51187.1"/>
    <property type="molecule type" value="Genomic_DNA"/>
</dbReference>
<evidence type="ECO:0000256" key="3">
    <source>
        <dbReference type="ARBA" id="ARBA00022737"/>
    </source>
</evidence>
<dbReference type="GO" id="GO:0031267">
    <property type="term" value="F:small GTPase binding"/>
    <property type="evidence" value="ECO:0007669"/>
    <property type="project" value="TreeGrafter"/>
</dbReference>
<keyword evidence="1" id="KW-0343">GTPase activation</keyword>
<dbReference type="VEuPathDB" id="CryptoDB:Cvel_10454"/>
<dbReference type="SMART" id="SM00368">
    <property type="entry name" value="LRR_RI"/>
    <property type="match status" value="5"/>
</dbReference>
<protein>
    <submittedName>
        <fullName evidence="5">Uncharacterized protein</fullName>
    </submittedName>
</protein>
<dbReference type="InterPro" id="IPR027038">
    <property type="entry name" value="RanGap"/>
</dbReference>
<dbReference type="GO" id="GO:0048471">
    <property type="term" value="C:perinuclear region of cytoplasm"/>
    <property type="evidence" value="ECO:0007669"/>
    <property type="project" value="TreeGrafter"/>
</dbReference>
<dbReference type="InterPro" id="IPR032675">
    <property type="entry name" value="LRR_dom_sf"/>
</dbReference>
<keyword evidence="2" id="KW-0433">Leucine-rich repeat</keyword>
<dbReference type="PANTHER" id="PTHR24113:SF12">
    <property type="entry name" value="RAN GTPASE-ACTIVATING PROTEIN 1"/>
    <property type="match status" value="1"/>
</dbReference>
<organism evidence="5">
    <name type="scientific">Chromera velia CCMP2878</name>
    <dbReference type="NCBI Taxonomy" id="1169474"/>
    <lineage>
        <taxon>Eukaryota</taxon>
        <taxon>Sar</taxon>
        <taxon>Alveolata</taxon>
        <taxon>Colpodellida</taxon>
        <taxon>Chromeraceae</taxon>
        <taxon>Chromera</taxon>
    </lineage>
</organism>
<feature type="compositionally biased region" description="Gly residues" evidence="4">
    <location>
        <begin position="307"/>
        <end position="317"/>
    </location>
</feature>
<proteinExistence type="predicted"/>
<accession>A0A0G4I2M1</accession>
<evidence type="ECO:0000256" key="1">
    <source>
        <dbReference type="ARBA" id="ARBA00022468"/>
    </source>
</evidence>
<dbReference type="AlphaFoldDB" id="A0A0G4I2M1"/>
<evidence type="ECO:0000313" key="5">
    <source>
        <dbReference type="EMBL" id="CEM51187.1"/>
    </source>
</evidence>
<sequence>MMEGGEMEGRADIITSLSEEAVLCVLKHAKPSSQTVSEMLTWDRDFFGLAWLAMSFMKKEELRGLHFRSIDLSGCSLLHKKIFFLLDFLPLSTEEIKFGRSVVKGAALPLLCSFLEKFQGQGGEGGGAEETKDSSGRIIRLKGLGFAETALNPPDSLTIFSVMPPNLKSLSLRGNRLGLSEVRSLSDLVRGGKLSSVESLDLSNTGMTAGGLEILGGAFLEVKPLKIESLKLKGAELGNGKGVCGVVGKECLPSLKVLQLARCTMCASGAKRLAVSIYRGEVASVEEIDLEDFEILSDPDETAEGGEPVGEGGGEGVQSGSNESAAVAPAAAAAAAAPVGGNGGDGAAGGEGQQGNETLVELVEDLPAVQIFGLPSALVLLIEMVKLGGLRTWIRLGRGFNAGRWVAAAGLGGALMCGPSVPRLKVLNVKGTMDIITAKILGLPPEDASFLEGLGGGPQSKMEKPPQLEKVLLSMRDANERETSALGKSEEKFMSTLSLETVGEAALAFLSEFIDTDRAPKWDFVDLHLRQSSNMSVDVEELNSRVLKKFVEAIEGGRLAGCLWKLTLFPPHPTRMVDLFGPLSRVSFPSLTDLTLCGCLRALSHWQLLAAGVREGKFPLLKSLNVRSSFWGREGMEVLFGSAVVQTDLPFLENLKLMNTSCGEGMGAFGAALKMKRLRALTRIDLEMSRLGGEGIKALGEAVRDCRGTLRNLFWLNITGNPQVELDDLQAFLASLPVDGLPRLKSIDMRRGAVNSQQGREAFRKAKNEEGKLKALRFFSF</sequence>
<evidence type="ECO:0000256" key="2">
    <source>
        <dbReference type="ARBA" id="ARBA00022614"/>
    </source>
</evidence>
<dbReference type="GO" id="GO:0005829">
    <property type="term" value="C:cytosol"/>
    <property type="evidence" value="ECO:0007669"/>
    <property type="project" value="TreeGrafter"/>
</dbReference>
<gene>
    <name evidence="5" type="ORF">Cvel_10454</name>
</gene>
<name>A0A0G4I2M1_9ALVE</name>
<reference evidence="5" key="1">
    <citation type="submission" date="2014-11" db="EMBL/GenBank/DDBJ databases">
        <authorList>
            <person name="Otto D Thomas"/>
            <person name="Naeem Raeece"/>
        </authorList>
    </citation>
    <scope>NUCLEOTIDE SEQUENCE</scope>
</reference>
<dbReference type="GO" id="GO:0005634">
    <property type="term" value="C:nucleus"/>
    <property type="evidence" value="ECO:0007669"/>
    <property type="project" value="TreeGrafter"/>
</dbReference>
<evidence type="ECO:0000256" key="4">
    <source>
        <dbReference type="SAM" id="MobiDB-lite"/>
    </source>
</evidence>
<dbReference type="PANTHER" id="PTHR24113">
    <property type="entry name" value="RAN GTPASE-ACTIVATING PROTEIN 1"/>
    <property type="match status" value="1"/>
</dbReference>
<dbReference type="GO" id="GO:0006913">
    <property type="term" value="P:nucleocytoplasmic transport"/>
    <property type="evidence" value="ECO:0007669"/>
    <property type="project" value="TreeGrafter"/>
</dbReference>